<dbReference type="AlphaFoldDB" id="A0A9P9FNB7"/>
<comment type="pathway">
    <text evidence="1">Protein modification; protein ubiquitination.</text>
</comment>
<dbReference type="PANTHER" id="PTHR10706:SF130">
    <property type="entry name" value="F-BOX ONLY PROTEIN 31"/>
    <property type="match status" value="1"/>
</dbReference>
<proteinExistence type="predicted"/>
<comment type="caution">
    <text evidence="5">The sequence shown here is derived from an EMBL/GenBank/DDBJ whole genome shotgun (WGS) entry which is preliminary data.</text>
</comment>
<evidence type="ECO:0000313" key="6">
    <source>
        <dbReference type="Proteomes" id="UP000738349"/>
    </source>
</evidence>
<dbReference type="PROSITE" id="PS50181">
    <property type="entry name" value="FBOX"/>
    <property type="match status" value="1"/>
</dbReference>
<reference evidence="5" key="1">
    <citation type="journal article" date="2021" name="Nat. Commun.">
        <title>Genetic determinants of endophytism in the Arabidopsis root mycobiome.</title>
        <authorList>
            <person name="Mesny F."/>
            <person name="Miyauchi S."/>
            <person name="Thiergart T."/>
            <person name="Pickel B."/>
            <person name="Atanasova L."/>
            <person name="Karlsson M."/>
            <person name="Huettel B."/>
            <person name="Barry K.W."/>
            <person name="Haridas S."/>
            <person name="Chen C."/>
            <person name="Bauer D."/>
            <person name="Andreopoulos W."/>
            <person name="Pangilinan J."/>
            <person name="LaButti K."/>
            <person name="Riley R."/>
            <person name="Lipzen A."/>
            <person name="Clum A."/>
            <person name="Drula E."/>
            <person name="Henrissat B."/>
            <person name="Kohler A."/>
            <person name="Grigoriev I.V."/>
            <person name="Martin F.M."/>
            <person name="Hacquard S."/>
        </authorList>
    </citation>
    <scope>NUCLEOTIDE SEQUENCE</scope>
    <source>
        <strain evidence="5">MPI-CAGE-AT-0147</strain>
    </source>
</reference>
<keyword evidence="6" id="KW-1185">Reference proteome</keyword>
<dbReference type="Proteomes" id="UP000738349">
    <property type="component" value="Unassembled WGS sequence"/>
</dbReference>
<dbReference type="InterPro" id="IPR045048">
    <property type="entry name" value="FBXO31/39"/>
</dbReference>
<sequence>MEETPTSTMEPSPSRAASPTASPPSATGCRLLTLPPELIDTIIFHLSPFDVASLSVTCQTLRKHALSDVIWYPLVQENVPGLTLTSPAPCASYHELYAAHHLVWFLPRYKIWFCDRELMGKLIIVRYDPRRGCIEGYQLLAGKNRTTYQHWPAEHHVFIHNFEPRVALHLDKPVIQFRIKPPGHDGGFSKRPGANRFADEIPMELDDRFGAMFSNFLLARPLDPEAADAKLASDYPYGNIWPPPALPARHHISGGFEGRDRIRLDPSDRPQCRSQVSDQTFRIRHWLEMAGSPRAPGIVLAPPGTFDSVGVGNVLRGMQFENALAGGAGLTGGMTGIHLGEEVISYSTVDPALYTPTALKPWRGIWVGDYSGHGCEFLLVHQPDDPPATDDELSLERTDTETDEDWEARRTDARIYRGRLEAIKLTGDPNVPRGEHTFIVDDLGPDGHIGDATEPPFAGVRMVRSRGHVAETDFIGDNFIDSQLFLISHDRLAQYWVGGHISFFERVDVDRFLKP</sequence>
<dbReference type="PANTHER" id="PTHR10706">
    <property type="entry name" value="F-BOX FAMILY PROTEIN"/>
    <property type="match status" value="1"/>
</dbReference>
<evidence type="ECO:0000256" key="1">
    <source>
        <dbReference type="ARBA" id="ARBA00004906"/>
    </source>
</evidence>
<feature type="region of interest" description="Disordered" evidence="3">
    <location>
        <begin position="1"/>
        <end position="25"/>
    </location>
</feature>
<dbReference type="InterPro" id="IPR001810">
    <property type="entry name" value="F-box_dom"/>
</dbReference>
<dbReference type="Pfam" id="PF00646">
    <property type="entry name" value="F-box"/>
    <property type="match status" value="1"/>
</dbReference>
<dbReference type="EMBL" id="JAGMUV010000003">
    <property type="protein sequence ID" value="KAH7166307.1"/>
    <property type="molecule type" value="Genomic_DNA"/>
</dbReference>
<feature type="compositionally biased region" description="Polar residues" evidence="3">
    <location>
        <begin position="1"/>
        <end position="10"/>
    </location>
</feature>
<name>A0A9P9FNB7_9HYPO</name>
<evidence type="ECO:0000259" key="4">
    <source>
        <dbReference type="PROSITE" id="PS50181"/>
    </source>
</evidence>
<feature type="domain" description="F-box" evidence="4">
    <location>
        <begin position="28"/>
        <end position="74"/>
    </location>
</feature>
<feature type="region of interest" description="Disordered" evidence="3">
    <location>
        <begin position="383"/>
        <end position="406"/>
    </location>
</feature>
<dbReference type="InterPro" id="IPR036047">
    <property type="entry name" value="F-box-like_dom_sf"/>
</dbReference>
<protein>
    <recommendedName>
        <fullName evidence="4">F-box domain-containing protein</fullName>
    </recommendedName>
</protein>
<dbReference type="SUPFAM" id="SSF81383">
    <property type="entry name" value="F-box domain"/>
    <property type="match status" value="1"/>
</dbReference>
<dbReference type="OrthoDB" id="722566at2759"/>
<keyword evidence="2" id="KW-0833">Ubl conjugation pathway</keyword>
<gene>
    <name evidence="5" type="ORF">EDB81DRAFT_283661</name>
</gene>
<organism evidence="5 6">
    <name type="scientific">Dactylonectria macrodidyma</name>
    <dbReference type="NCBI Taxonomy" id="307937"/>
    <lineage>
        <taxon>Eukaryota</taxon>
        <taxon>Fungi</taxon>
        <taxon>Dikarya</taxon>
        <taxon>Ascomycota</taxon>
        <taxon>Pezizomycotina</taxon>
        <taxon>Sordariomycetes</taxon>
        <taxon>Hypocreomycetidae</taxon>
        <taxon>Hypocreales</taxon>
        <taxon>Nectriaceae</taxon>
        <taxon>Dactylonectria</taxon>
    </lineage>
</organism>
<dbReference type="SMART" id="SM00256">
    <property type="entry name" value="FBOX"/>
    <property type="match status" value="1"/>
</dbReference>
<feature type="compositionally biased region" description="Low complexity" evidence="3">
    <location>
        <begin position="11"/>
        <end position="25"/>
    </location>
</feature>
<evidence type="ECO:0000256" key="3">
    <source>
        <dbReference type="SAM" id="MobiDB-lite"/>
    </source>
</evidence>
<evidence type="ECO:0000313" key="5">
    <source>
        <dbReference type="EMBL" id="KAH7166307.1"/>
    </source>
</evidence>
<evidence type="ECO:0000256" key="2">
    <source>
        <dbReference type="ARBA" id="ARBA00022786"/>
    </source>
</evidence>
<accession>A0A9P9FNB7</accession>
<dbReference type="Pfam" id="PF12014">
    <property type="entry name" value="Cyclin_D1_bind"/>
    <property type="match status" value="1"/>
</dbReference>